<dbReference type="Gene3D" id="2.40.240.10">
    <property type="entry name" value="Ribosomal Protein L25, Chain P"/>
    <property type="match status" value="1"/>
</dbReference>
<name>A0ABS9U337_9MICC</name>
<evidence type="ECO:0000256" key="2">
    <source>
        <dbReference type="ARBA" id="ARBA00022884"/>
    </source>
</evidence>
<keyword evidence="9" id="KW-1185">Reference proteome</keyword>
<dbReference type="Gene3D" id="2.170.120.20">
    <property type="entry name" value="Ribosomal protein L25, beta domain"/>
    <property type="match status" value="1"/>
</dbReference>
<dbReference type="RefSeq" id="WP_241054699.1">
    <property type="nucleotide sequence ID" value="NZ_JAKZBV010000001.1"/>
</dbReference>
<protein>
    <recommendedName>
        <fullName evidence="5">Large ribosomal subunit protein bL25</fullName>
    </recommendedName>
    <alternativeName>
        <fullName evidence="5">General stress protein CTC</fullName>
    </alternativeName>
</protein>
<dbReference type="EMBL" id="JAKZBV010000001">
    <property type="protein sequence ID" value="MCH6471094.1"/>
    <property type="molecule type" value="Genomic_DNA"/>
</dbReference>
<dbReference type="CDD" id="cd00495">
    <property type="entry name" value="Ribosomal_L25_TL5_CTC"/>
    <property type="match status" value="1"/>
</dbReference>
<evidence type="ECO:0000259" key="7">
    <source>
        <dbReference type="Pfam" id="PF14693"/>
    </source>
</evidence>
<dbReference type="NCBIfam" id="TIGR00731">
    <property type="entry name" value="bL25_bact_ctc"/>
    <property type="match status" value="1"/>
</dbReference>
<keyword evidence="1 5" id="KW-0699">rRNA-binding</keyword>
<comment type="caution">
    <text evidence="8">The sequence shown here is derived from an EMBL/GenBank/DDBJ whole genome shotgun (WGS) entry which is preliminary data.</text>
</comment>
<evidence type="ECO:0000259" key="6">
    <source>
        <dbReference type="Pfam" id="PF01386"/>
    </source>
</evidence>
<dbReference type="NCBIfam" id="NF004131">
    <property type="entry name" value="PRK05618.2-1"/>
    <property type="match status" value="1"/>
</dbReference>
<dbReference type="SUPFAM" id="SSF50715">
    <property type="entry name" value="Ribosomal protein L25-like"/>
    <property type="match status" value="1"/>
</dbReference>
<dbReference type="PANTHER" id="PTHR33284">
    <property type="entry name" value="RIBOSOMAL PROTEIN L25/GLN-TRNA SYNTHETASE, ANTI-CODON-BINDING DOMAIN-CONTAINING PROTEIN"/>
    <property type="match status" value="1"/>
</dbReference>
<dbReference type="InterPro" id="IPR020057">
    <property type="entry name" value="Ribosomal_bL25_b-dom"/>
</dbReference>
<sequence length="194" mass="20498">MSDKLAAQKRTEFGKGYARRARAAGKIPAVIYGHGAEPLHVSLPGRETTLAVRVANALLTIDIEGAEHLALVKDIQRDPVRQIIEHIDLLTVQRGEKVQVDVPVHVVGEAAPGTVVTHETVAVTVEAEATHLPTALEVNIEGRGVGEHVHASDVQLPQNVALVTDGETIIVNIAEAVAVAPEEPAEVAEEAAAE</sequence>
<gene>
    <name evidence="5" type="primary">rplY</name>
    <name evidence="5" type="synonym">ctc</name>
    <name evidence="8" type="ORF">L0M17_14085</name>
</gene>
<dbReference type="InterPro" id="IPR029751">
    <property type="entry name" value="Ribosomal_L25_dom"/>
</dbReference>
<reference evidence="8 9" key="1">
    <citation type="submission" date="2022-03" db="EMBL/GenBank/DDBJ databases">
        <title>Sinomonas sp. isolated from a soil.</title>
        <authorList>
            <person name="Han J."/>
            <person name="Kim D.-U."/>
        </authorList>
    </citation>
    <scope>NUCLEOTIDE SEQUENCE [LARGE SCALE GENOMIC DNA]</scope>
    <source>
        <strain evidence="8 9">5-5</strain>
    </source>
</reference>
<evidence type="ECO:0000256" key="5">
    <source>
        <dbReference type="HAMAP-Rule" id="MF_01334"/>
    </source>
</evidence>
<dbReference type="InterPro" id="IPR037121">
    <property type="entry name" value="Ribosomal_bL25_C"/>
</dbReference>
<dbReference type="HAMAP" id="MF_01334">
    <property type="entry name" value="Ribosomal_bL25_CTC"/>
    <property type="match status" value="1"/>
</dbReference>
<evidence type="ECO:0000256" key="1">
    <source>
        <dbReference type="ARBA" id="ARBA00022730"/>
    </source>
</evidence>
<dbReference type="InterPro" id="IPR020930">
    <property type="entry name" value="Ribosomal_uL5_bac-type"/>
</dbReference>
<dbReference type="Pfam" id="PF01386">
    <property type="entry name" value="Ribosomal_L25p"/>
    <property type="match status" value="1"/>
</dbReference>
<keyword evidence="3 5" id="KW-0689">Ribosomal protein</keyword>
<evidence type="ECO:0000313" key="8">
    <source>
        <dbReference type="EMBL" id="MCH6471094.1"/>
    </source>
</evidence>
<dbReference type="PANTHER" id="PTHR33284:SF1">
    <property type="entry name" value="RIBOSOMAL PROTEIN L25_GLN-TRNA SYNTHETASE, ANTI-CODON-BINDING DOMAIN-CONTAINING PROTEIN"/>
    <property type="match status" value="1"/>
</dbReference>
<accession>A0ABS9U337</accession>
<dbReference type="InterPro" id="IPR001021">
    <property type="entry name" value="Ribosomal_bL25_long"/>
</dbReference>
<dbReference type="Pfam" id="PF14693">
    <property type="entry name" value="Ribosomal_TL5_C"/>
    <property type="match status" value="1"/>
</dbReference>
<evidence type="ECO:0000256" key="3">
    <source>
        <dbReference type="ARBA" id="ARBA00022980"/>
    </source>
</evidence>
<comment type="similarity">
    <text evidence="5">Belongs to the bacterial ribosomal protein bL25 family. CTC subfamily.</text>
</comment>
<organism evidence="8 9">
    <name type="scientific">Sinomonas terrae</name>
    <dbReference type="NCBI Taxonomy" id="2908838"/>
    <lineage>
        <taxon>Bacteria</taxon>
        <taxon>Bacillati</taxon>
        <taxon>Actinomycetota</taxon>
        <taxon>Actinomycetes</taxon>
        <taxon>Micrococcales</taxon>
        <taxon>Micrococcaceae</taxon>
        <taxon>Sinomonas</taxon>
    </lineage>
</organism>
<feature type="domain" description="Large ribosomal subunit protein bL25 L25" evidence="6">
    <location>
        <begin position="5"/>
        <end position="89"/>
    </location>
</feature>
<keyword evidence="4 5" id="KW-0687">Ribonucleoprotein</keyword>
<comment type="function">
    <text evidence="5">This is one of the proteins that binds to the 5S RNA in the ribosome where it forms part of the central protuberance.</text>
</comment>
<keyword evidence="2 5" id="KW-0694">RNA-binding</keyword>
<dbReference type="InterPro" id="IPR011035">
    <property type="entry name" value="Ribosomal_bL25/Gln-tRNA_synth"/>
</dbReference>
<evidence type="ECO:0000313" key="9">
    <source>
        <dbReference type="Proteomes" id="UP001202922"/>
    </source>
</evidence>
<dbReference type="GO" id="GO:0005840">
    <property type="term" value="C:ribosome"/>
    <property type="evidence" value="ECO:0007669"/>
    <property type="project" value="UniProtKB-KW"/>
</dbReference>
<dbReference type="InterPro" id="IPR020056">
    <property type="entry name" value="Rbsml_bL25/Gln-tRNA_synth_N"/>
</dbReference>
<evidence type="ECO:0000256" key="4">
    <source>
        <dbReference type="ARBA" id="ARBA00023274"/>
    </source>
</evidence>
<proteinExistence type="inferred from homology"/>
<feature type="domain" description="Large ribosomal subunit protein bL25 beta" evidence="7">
    <location>
        <begin position="97"/>
        <end position="175"/>
    </location>
</feature>
<dbReference type="Proteomes" id="UP001202922">
    <property type="component" value="Unassembled WGS sequence"/>
</dbReference>
<comment type="subunit">
    <text evidence="5">Part of the 50S ribosomal subunit; part of the 5S rRNA/L5/L18/L25 subcomplex. Contacts the 5S rRNA. Binds to the 5S rRNA independently of L5 and L18.</text>
</comment>